<evidence type="ECO:0000259" key="1">
    <source>
        <dbReference type="SMART" id="SM00418"/>
    </source>
</evidence>
<dbReference type="SUPFAM" id="SSF46785">
    <property type="entry name" value="Winged helix' DNA-binding domain"/>
    <property type="match status" value="1"/>
</dbReference>
<dbReference type="AlphaFoldDB" id="A0A318J9S4"/>
<dbReference type="EMBL" id="QJKB01000002">
    <property type="protein sequence ID" value="PXX44888.1"/>
    <property type="molecule type" value="Genomic_DNA"/>
</dbReference>
<dbReference type="Proteomes" id="UP000247792">
    <property type="component" value="Unassembled WGS sequence"/>
</dbReference>
<reference evidence="2 3" key="1">
    <citation type="submission" date="2018-05" db="EMBL/GenBank/DDBJ databases">
        <title>Genomic Encyclopedia of Type Strains, Phase IV (KMG-IV): sequencing the most valuable type-strain genomes for metagenomic binning, comparative biology and taxonomic classification.</title>
        <authorList>
            <person name="Goeker M."/>
        </authorList>
    </citation>
    <scope>NUCLEOTIDE SEQUENCE [LARGE SCALE GENOMIC DNA]</scope>
    <source>
        <strain evidence="2 3">DSM 19792</strain>
    </source>
</reference>
<keyword evidence="3" id="KW-1185">Reference proteome</keyword>
<sequence length="101" mass="11287">MSANDLQNVHPLLADRVRLMIMVHLSIAGGPVDFNSLLEALDLSKGNLSTHLRKLEEAALISVNKEFVNRKPRTTYVCTASGRQDLQTYLNTIEALLKQVR</sequence>
<dbReference type="PANTHER" id="PTHR37318">
    <property type="entry name" value="BSL7504 PROTEIN"/>
    <property type="match status" value="1"/>
</dbReference>
<dbReference type="InterPro" id="IPR036388">
    <property type="entry name" value="WH-like_DNA-bd_sf"/>
</dbReference>
<dbReference type="SMART" id="SM00418">
    <property type="entry name" value="HTH_ARSR"/>
    <property type="match status" value="1"/>
</dbReference>
<dbReference type="Pfam" id="PF13601">
    <property type="entry name" value="HTH_34"/>
    <property type="match status" value="1"/>
</dbReference>
<comment type="caution">
    <text evidence="2">The sequence shown here is derived from an EMBL/GenBank/DDBJ whole genome shotgun (WGS) entry which is preliminary data.</text>
</comment>
<protein>
    <submittedName>
        <fullName evidence="2">Transcriptional regulator</fullName>
    </submittedName>
</protein>
<dbReference type="InterPro" id="IPR011991">
    <property type="entry name" value="ArsR-like_HTH"/>
</dbReference>
<dbReference type="CDD" id="cd00090">
    <property type="entry name" value="HTH_ARSR"/>
    <property type="match status" value="1"/>
</dbReference>
<evidence type="ECO:0000313" key="3">
    <source>
        <dbReference type="Proteomes" id="UP000247792"/>
    </source>
</evidence>
<proteinExistence type="predicted"/>
<name>A0A318J9S4_9BURK</name>
<dbReference type="InterPro" id="IPR001845">
    <property type="entry name" value="HTH_ArsR_DNA-bd_dom"/>
</dbReference>
<dbReference type="RefSeq" id="WP_110254380.1">
    <property type="nucleotide sequence ID" value="NZ_QJKB01000002.1"/>
</dbReference>
<dbReference type="GO" id="GO:0003700">
    <property type="term" value="F:DNA-binding transcription factor activity"/>
    <property type="evidence" value="ECO:0007669"/>
    <property type="project" value="InterPro"/>
</dbReference>
<feature type="domain" description="HTH arsR-type" evidence="1">
    <location>
        <begin position="8"/>
        <end position="91"/>
    </location>
</feature>
<dbReference type="InterPro" id="IPR036390">
    <property type="entry name" value="WH_DNA-bd_sf"/>
</dbReference>
<dbReference type="PANTHER" id="PTHR37318:SF1">
    <property type="entry name" value="BSL7504 PROTEIN"/>
    <property type="match status" value="1"/>
</dbReference>
<dbReference type="Gene3D" id="1.10.10.10">
    <property type="entry name" value="Winged helix-like DNA-binding domain superfamily/Winged helix DNA-binding domain"/>
    <property type="match status" value="1"/>
</dbReference>
<gene>
    <name evidence="2" type="ORF">DFR42_102100</name>
</gene>
<organism evidence="2 3">
    <name type="scientific">Undibacterium pigrum</name>
    <dbReference type="NCBI Taxonomy" id="401470"/>
    <lineage>
        <taxon>Bacteria</taxon>
        <taxon>Pseudomonadati</taxon>
        <taxon>Pseudomonadota</taxon>
        <taxon>Betaproteobacteria</taxon>
        <taxon>Burkholderiales</taxon>
        <taxon>Oxalobacteraceae</taxon>
        <taxon>Undibacterium</taxon>
    </lineage>
</organism>
<dbReference type="InterPro" id="IPR027395">
    <property type="entry name" value="WH_DNA-bd_dom"/>
</dbReference>
<dbReference type="OrthoDB" id="5521380at2"/>
<evidence type="ECO:0000313" key="2">
    <source>
        <dbReference type="EMBL" id="PXX44888.1"/>
    </source>
</evidence>
<accession>A0A318J9S4</accession>